<reference evidence="2" key="1">
    <citation type="submission" date="2020-09" db="EMBL/GenBank/DDBJ databases">
        <title>Novel species in genus Aeromicrobium.</title>
        <authorList>
            <person name="Zhang G."/>
        </authorList>
    </citation>
    <scope>NUCLEOTIDE SEQUENCE</scope>
    <source>
        <strain evidence="2">Zg-636</strain>
    </source>
</reference>
<accession>A0A8I0EW78</accession>
<keyword evidence="1" id="KW-0472">Membrane</keyword>
<organism evidence="2 3">
    <name type="scientific">Aeromicrobium senzhongii</name>
    <dbReference type="NCBI Taxonomy" id="2663859"/>
    <lineage>
        <taxon>Bacteria</taxon>
        <taxon>Bacillati</taxon>
        <taxon>Actinomycetota</taxon>
        <taxon>Actinomycetes</taxon>
        <taxon>Propionibacteriales</taxon>
        <taxon>Nocardioidaceae</taxon>
        <taxon>Aeromicrobium</taxon>
    </lineage>
</organism>
<dbReference type="Proteomes" id="UP000620591">
    <property type="component" value="Unassembled WGS sequence"/>
</dbReference>
<dbReference type="RefSeq" id="WP_187769221.1">
    <property type="nucleotide sequence ID" value="NZ_JACTVM010000002.1"/>
</dbReference>
<keyword evidence="1" id="KW-0812">Transmembrane</keyword>
<dbReference type="AlphaFoldDB" id="A0A8I0EW78"/>
<protein>
    <submittedName>
        <fullName evidence="2">Uncharacterized protein</fullName>
    </submittedName>
</protein>
<comment type="caution">
    <text evidence="2">The sequence shown here is derived from an EMBL/GenBank/DDBJ whole genome shotgun (WGS) entry which is preliminary data.</text>
</comment>
<evidence type="ECO:0000256" key="1">
    <source>
        <dbReference type="SAM" id="Phobius"/>
    </source>
</evidence>
<feature type="transmembrane region" description="Helical" evidence="1">
    <location>
        <begin position="7"/>
        <end position="25"/>
    </location>
</feature>
<proteinExistence type="predicted"/>
<keyword evidence="1" id="KW-1133">Transmembrane helix</keyword>
<feature type="transmembrane region" description="Helical" evidence="1">
    <location>
        <begin position="31"/>
        <end position="52"/>
    </location>
</feature>
<evidence type="ECO:0000313" key="3">
    <source>
        <dbReference type="Proteomes" id="UP000620591"/>
    </source>
</evidence>
<dbReference type="EMBL" id="JACTVM010000002">
    <property type="protein sequence ID" value="MBC9226322.1"/>
    <property type="molecule type" value="Genomic_DNA"/>
</dbReference>
<sequence>MKGHLNTAVTPIGFYWIGLTCAPGAGPQDEVIRAGVIGTVAALAAFAFGDYVNRSPKSRPTPPAD</sequence>
<gene>
    <name evidence="2" type="ORF">IBG24_08340</name>
</gene>
<name>A0A8I0EW78_9ACTN</name>
<evidence type="ECO:0000313" key="2">
    <source>
        <dbReference type="EMBL" id="MBC9226322.1"/>
    </source>
</evidence>